<evidence type="ECO:0000256" key="6">
    <source>
        <dbReference type="ARBA" id="ARBA00010441"/>
    </source>
</evidence>
<keyword evidence="15" id="KW-1133">Transmembrane helix</keyword>
<feature type="active site" description="Proton donor" evidence="21">
    <location>
        <position position="280"/>
    </location>
</feature>
<evidence type="ECO:0000256" key="8">
    <source>
        <dbReference type="ARBA" id="ARBA00022670"/>
    </source>
</evidence>
<evidence type="ECO:0000256" key="10">
    <source>
        <dbReference type="ARBA" id="ARBA00022692"/>
    </source>
</evidence>
<feature type="compositionally biased region" description="Polar residues" evidence="24">
    <location>
        <begin position="1"/>
        <end position="10"/>
    </location>
</feature>
<evidence type="ECO:0000256" key="17">
    <source>
        <dbReference type="ARBA" id="ARBA00023136"/>
    </source>
</evidence>
<dbReference type="Pfam" id="PF01066">
    <property type="entry name" value="CDP-OH_P_transf"/>
    <property type="match status" value="1"/>
</dbReference>
<feature type="region of interest" description="Disordered" evidence="24">
    <location>
        <begin position="368"/>
        <end position="409"/>
    </location>
</feature>
<dbReference type="PANTHER" id="PTHR10589">
    <property type="entry name" value="UBIQUITIN CARBOXYL-TERMINAL HYDROLASE"/>
    <property type="match status" value="1"/>
</dbReference>
<reference evidence="26" key="2">
    <citation type="submission" date="2023-05" db="EMBL/GenBank/DDBJ databases">
        <authorList>
            <consortium name="Lawrence Berkeley National Laboratory"/>
            <person name="Steindorff A."/>
            <person name="Hensen N."/>
            <person name="Bonometti L."/>
            <person name="Westerberg I."/>
            <person name="Brannstrom I.O."/>
            <person name="Guillou S."/>
            <person name="Cros-Aarteil S."/>
            <person name="Calhoun S."/>
            <person name="Haridas S."/>
            <person name="Kuo A."/>
            <person name="Mondo S."/>
            <person name="Pangilinan J."/>
            <person name="Riley R."/>
            <person name="Labutti K."/>
            <person name="Andreopoulos B."/>
            <person name="Lipzen A."/>
            <person name="Chen C."/>
            <person name="Yanf M."/>
            <person name="Daum C."/>
            <person name="Ng V."/>
            <person name="Clum A."/>
            <person name="Ohm R."/>
            <person name="Martin F."/>
            <person name="Silar P."/>
            <person name="Natvig D."/>
            <person name="Lalanne C."/>
            <person name="Gautier V."/>
            <person name="Ament-Velasquez S.L."/>
            <person name="Kruys A."/>
            <person name="Hutchinson M.I."/>
            <person name="Powell A.J."/>
            <person name="Barry K."/>
            <person name="Miller A.N."/>
            <person name="Grigoriev I.V."/>
            <person name="Debuchy R."/>
            <person name="Gladieux P."/>
            <person name="Thoren M.H."/>
            <person name="Johannesson H."/>
        </authorList>
    </citation>
    <scope>NUCLEOTIDE SEQUENCE</scope>
    <source>
        <strain evidence="26">CBS 141.50</strain>
    </source>
</reference>
<evidence type="ECO:0000256" key="13">
    <source>
        <dbReference type="ARBA" id="ARBA00022807"/>
    </source>
</evidence>
<evidence type="ECO:0000256" key="14">
    <source>
        <dbReference type="ARBA" id="ARBA00022824"/>
    </source>
</evidence>
<feature type="region of interest" description="Disordered" evidence="24">
    <location>
        <begin position="448"/>
        <end position="472"/>
    </location>
</feature>
<feature type="compositionally biased region" description="Basic and acidic residues" evidence="24">
    <location>
        <begin position="381"/>
        <end position="398"/>
    </location>
</feature>
<evidence type="ECO:0000256" key="5">
    <source>
        <dbReference type="ARBA" id="ARBA00009326"/>
    </source>
</evidence>
<sequence length="802" mass="88038">MEQTKSQTPPRDQETVKSDPSASPLTLRRSGRARKRPADSSSSNNTNADADTNSVTRRNPKRRATPEAFDVPENLLEASLGPWQEGEPAEWNSWIELESDPAFFTEIMKRIGVKGAKIEEVLSVDEFNLATLPEPVHGLVFLYEYVSEDSEEEDDGGEQGVWFANQTTHNACATIALLNIIMNAEGISLDERLRKFKEATRELSPPLRGNMINNSEWIRVAHNSFARRLDLLDAALGLQNEVDRKKKRGKAAAQNKRARAKQGSAKPKVRRPSDGPSAYHFIAFVPVGNQVWQLDGLSSSSPVCIGEFTKDKHWTSVMCPVLQDRMMRYETEQLSFSLLALCGDGLGKVRRRLAANVRGLVDLEGRFGSVSDSKTNGNGTHEGEEGGDKSKDKDKDREEKEEDQGQDWWRERTDRTDVIHTADDERLSSFQLDVDDILAVEVGTGVGVEAASPSSSSSSPSPPFTSPPVPDDANAAVELWDRLCAEQAKLRTEYEAEQALGGLGPEALLGRTKDYTPAVHEWVRRLAEKGALRELVDKVHCWPATGCAVTGQGQPTTAQDRVFATASTANGAATKDSGPTNLPTSDKQKILLSADVGHFSLIRALHLADFITEMNGLCGVLSLFSSMRYCLGDPSEHNNLWLALFFLPFGLFFDFLDGRVARWRKKSSMMGQELDSLADLISFGVAPSAIAFAIGIRTPADNLALAFFVLCGLTRLARFNVTAAALPKDASGKARYFEGTPIPTTLGLDALMAWWISRGWVHDSLPGGVWLEGTALEVHPVVLLFVVHGCLMTSRTIHIPKP</sequence>
<evidence type="ECO:0000256" key="22">
    <source>
        <dbReference type="RuleBase" id="RU003750"/>
    </source>
</evidence>
<dbReference type="InterPro" id="IPR048254">
    <property type="entry name" value="CDP_ALCOHOL_P_TRANSF_CS"/>
</dbReference>
<feature type="compositionally biased region" description="Low complexity" evidence="24">
    <location>
        <begin position="39"/>
        <end position="54"/>
    </location>
</feature>
<evidence type="ECO:0000259" key="25">
    <source>
        <dbReference type="PROSITE" id="PS52048"/>
    </source>
</evidence>
<feature type="compositionally biased region" description="Pro residues" evidence="24">
    <location>
        <begin position="460"/>
        <end position="470"/>
    </location>
</feature>
<feature type="region of interest" description="Disordered" evidence="24">
    <location>
        <begin position="243"/>
        <end position="273"/>
    </location>
</feature>
<dbReference type="InterPro" id="IPR004533">
    <property type="entry name" value="CDP-diaglyc--ser_O-PTrfase"/>
</dbReference>
<comment type="pathway">
    <text evidence="4">Lipid metabolism.</text>
</comment>
<evidence type="ECO:0000256" key="18">
    <source>
        <dbReference type="ARBA" id="ARBA00023209"/>
    </source>
</evidence>
<feature type="domain" description="UCH catalytic" evidence="25">
    <location>
        <begin position="93"/>
        <end position="343"/>
    </location>
</feature>
<dbReference type="PRINTS" id="PR00707">
    <property type="entry name" value="UBCTHYDRLASE"/>
</dbReference>
<protein>
    <recommendedName>
        <fullName evidence="23">Ubiquitin carboxyl-terminal hydrolase</fullName>
        <ecNumber evidence="23">3.4.19.12</ecNumber>
    </recommendedName>
</protein>
<dbReference type="PROSITE" id="PS00379">
    <property type="entry name" value="CDP_ALCOHOL_P_TRANSF"/>
    <property type="match status" value="1"/>
</dbReference>
<evidence type="ECO:0000256" key="7">
    <source>
        <dbReference type="ARBA" id="ARBA00022516"/>
    </source>
</evidence>
<feature type="compositionally biased region" description="Low complexity" evidence="24">
    <location>
        <begin position="448"/>
        <end position="459"/>
    </location>
</feature>
<feature type="site" description="Important for enzyme activity" evidence="21">
    <location>
        <position position="295"/>
    </location>
</feature>
<keyword evidence="13 21" id="KW-0788">Thiol protease</keyword>
<evidence type="ECO:0000256" key="1">
    <source>
        <dbReference type="ARBA" id="ARBA00000287"/>
    </source>
</evidence>
<dbReference type="GO" id="GO:0006659">
    <property type="term" value="P:phosphatidylserine biosynthetic process"/>
    <property type="evidence" value="ECO:0007669"/>
    <property type="project" value="UniProtKB-ARBA"/>
</dbReference>
<keyword evidence="14" id="KW-0256">Endoplasmic reticulum</keyword>
<comment type="caution">
    <text evidence="26">The sequence shown here is derived from an EMBL/GenBank/DDBJ whole genome shotgun (WGS) entry which is preliminary data.</text>
</comment>
<evidence type="ECO:0000256" key="11">
    <source>
        <dbReference type="ARBA" id="ARBA00022786"/>
    </source>
</evidence>
<evidence type="ECO:0000256" key="12">
    <source>
        <dbReference type="ARBA" id="ARBA00022801"/>
    </source>
</evidence>
<dbReference type="GeneID" id="87819576"/>
<comment type="subcellular location">
    <subcellularLocation>
        <location evidence="3">Endoplasmic reticulum membrane</location>
        <topology evidence="3">Multi-pass membrane protein</topology>
    </subcellularLocation>
</comment>
<dbReference type="AlphaFoldDB" id="A0AAN6ZQ05"/>
<name>A0AAN6ZQ05_9PEZI</name>
<keyword evidence="19" id="KW-1208">Phospholipid metabolism</keyword>
<feature type="region of interest" description="Disordered" evidence="24">
    <location>
        <begin position="1"/>
        <end position="74"/>
    </location>
</feature>
<dbReference type="FunFam" id="3.40.532.10:FF:000010">
    <property type="entry name" value="Ubiquitin carboxyl-terminal hydrolase"/>
    <property type="match status" value="1"/>
</dbReference>
<evidence type="ECO:0000256" key="2">
    <source>
        <dbReference type="ARBA" id="ARBA00000707"/>
    </source>
</evidence>
<comment type="similarity">
    <text evidence="6 22">Belongs to the CDP-alcohol phosphatidyltransferase class-I family.</text>
</comment>
<keyword evidence="8 21" id="KW-0645">Protease</keyword>
<dbReference type="InterPro" id="IPR000462">
    <property type="entry name" value="CDP-OH_P_trans"/>
</dbReference>
<dbReference type="PANTHER" id="PTHR10589:SF16">
    <property type="entry name" value="UBIQUITIN CARBOXYL-TERMINAL HYDROLASE ISOZYME L5"/>
    <property type="match status" value="1"/>
</dbReference>
<evidence type="ECO:0000256" key="24">
    <source>
        <dbReference type="SAM" id="MobiDB-lite"/>
    </source>
</evidence>
<dbReference type="InterPro" id="IPR038765">
    <property type="entry name" value="Papain-like_cys_pep_sf"/>
</dbReference>
<dbReference type="EC" id="3.4.19.12" evidence="23"/>
<dbReference type="RefSeq" id="XP_062640003.1">
    <property type="nucleotide sequence ID" value="XM_062782963.1"/>
</dbReference>
<reference evidence="26" key="1">
    <citation type="journal article" date="2023" name="Mol. Phylogenet. Evol.">
        <title>Genome-scale phylogeny and comparative genomics of the fungal order Sordariales.</title>
        <authorList>
            <person name="Hensen N."/>
            <person name="Bonometti L."/>
            <person name="Westerberg I."/>
            <person name="Brannstrom I.O."/>
            <person name="Guillou S."/>
            <person name="Cros-Aarteil S."/>
            <person name="Calhoun S."/>
            <person name="Haridas S."/>
            <person name="Kuo A."/>
            <person name="Mondo S."/>
            <person name="Pangilinan J."/>
            <person name="Riley R."/>
            <person name="LaButti K."/>
            <person name="Andreopoulos B."/>
            <person name="Lipzen A."/>
            <person name="Chen C."/>
            <person name="Yan M."/>
            <person name="Daum C."/>
            <person name="Ng V."/>
            <person name="Clum A."/>
            <person name="Steindorff A."/>
            <person name="Ohm R.A."/>
            <person name="Martin F."/>
            <person name="Silar P."/>
            <person name="Natvig D.O."/>
            <person name="Lalanne C."/>
            <person name="Gautier V."/>
            <person name="Ament-Velasquez S.L."/>
            <person name="Kruys A."/>
            <person name="Hutchinson M.I."/>
            <person name="Powell A.J."/>
            <person name="Barry K."/>
            <person name="Miller A.N."/>
            <person name="Grigoriev I.V."/>
            <person name="Debuchy R."/>
            <person name="Gladieux P."/>
            <person name="Hiltunen Thoren M."/>
            <person name="Johannesson H."/>
        </authorList>
    </citation>
    <scope>NUCLEOTIDE SEQUENCE</scope>
    <source>
        <strain evidence="26">CBS 141.50</strain>
    </source>
</reference>
<evidence type="ECO:0000313" key="26">
    <source>
        <dbReference type="EMBL" id="KAK4146632.1"/>
    </source>
</evidence>
<comment type="catalytic activity">
    <reaction evidence="2 21 23">
        <text>Thiol-dependent hydrolysis of ester, thioester, amide, peptide and isopeptide bonds formed by the C-terminal Gly of ubiquitin (a 76-residue protein attached to proteins as an intracellular targeting signal).</text>
        <dbReference type="EC" id="3.4.19.12"/>
    </reaction>
</comment>
<evidence type="ECO:0000256" key="19">
    <source>
        <dbReference type="ARBA" id="ARBA00023264"/>
    </source>
</evidence>
<comment type="catalytic activity">
    <reaction evidence="1">
        <text>a CDP-1,2-diacyl-sn-glycerol + L-serine = a 1,2-diacyl-sn-glycero-3-phospho-L-serine + CMP + H(+)</text>
        <dbReference type="Rhea" id="RHEA:16913"/>
        <dbReference type="ChEBI" id="CHEBI:15378"/>
        <dbReference type="ChEBI" id="CHEBI:33384"/>
        <dbReference type="ChEBI" id="CHEBI:57262"/>
        <dbReference type="ChEBI" id="CHEBI:58332"/>
        <dbReference type="ChEBI" id="CHEBI:60377"/>
        <dbReference type="EC" id="2.7.8.8"/>
    </reaction>
</comment>
<dbReference type="GO" id="GO:0005789">
    <property type="term" value="C:endoplasmic reticulum membrane"/>
    <property type="evidence" value="ECO:0007669"/>
    <property type="project" value="UniProtKB-SubCell"/>
</dbReference>
<dbReference type="Gene3D" id="1.20.120.1760">
    <property type="match status" value="1"/>
</dbReference>
<dbReference type="Gene3D" id="3.40.532.10">
    <property type="entry name" value="Peptidase C12, ubiquitin carboxyl-terminal hydrolase"/>
    <property type="match status" value="1"/>
</dbReference>
<dbReference type="Proteomes" id="UP001302676">
    <property type="component" value="Unassembled WGS sequence"/>
</dbReference>
<evidence type="ECO:0000313" key="27">
    <source>
        <dbReference type="Proteomes" id="UP001302676"/>
    </source>
</evidence>
<keyword evidence="11 21" id="KW-0833">Ubl conjugation pathway</keyword>
<keyword evidence="17" id="KW-0472">Membrane</keyword>
<evidence type="ECO:0000256" key="23">
    <source>
        <dbReference type="RuleBase" id="RU361215"/>
    </source>
</evidence>
<evidence type="ECO:0000256" key="20">
    <source>
        <dbReference type="ARBA" id="ARBA00060701"/>
    </source>
</evidence>
<dbReference type="EMBL" id="MU853560">
    <property type="protein sequence ID" value="KAK4146632.1"/>
    <property type="molecule type" value="Genomic_DNA"/>
</dbReference>
<dbReference type="PROSITE" id="PS52049">
    <property type="entry name" value="ULD"/>
    <property type="match status" value="1"/>
</dbReference>
<feature type="site" description="Transition state stabilizer" evidence="21">
    <location>
        <position position="166"/>
    </location>
</feature>
<dbReference type="Pfam" id="PF01088">
    <property type="entry name" value="Peptidase_C12"/>
    <property type="match status" value="1"/>
</dbReference>
<keyword evidence="27" id="KW-1185">Reference proteome</keyword>
<dbReference type="InterPro" id="IPR036959">
    <property type="entry name" value="Peptidase_C12_UCH_sf"/>
</dbReference>
<evidence type="ECO:0000256" key="4">
    <source>
        <dbReference type="ARBA" id="ARBA00005189"/>
    </source>
</evidence>
<dbReference type="GO" id="GO:0006511">
    <property type="term" value="P:ubiquitin-dependent protein catabolic process"/>
    <property type="evidence" value="ECO:0007669"/>
    <property type="project" value="UniProtKB-UniRule"/>
</dbReference>
<comment type="similarity">
    <text evidence="5 21 23">Belongs to the peptidase C12 family.</text>
</comment>
<evidence type="ECO:0000256" key="16">
    <source>
        <dbReference type="ARBA" id="ARBA00023098"/>
    </source>
</evidence>
<gene>
    <name evidence="26" type="ORF">C8A04DRAFT_34827</name>
</gene>
<dbReference type="InterPro" id="IPR001578">
    <property type="entry name" value="Peptidase_C12_UCH"/>
</dbReference>
<organism evidence="26 27">
    <name type="scientific">Dichotomopilus funicola</name>
    <dbReference type="NCBI Taxonomy" id="1934379"/>
    <lineage>
        <taxon>Eukaryota</taxon>
        <taxon>Fungi</taxon>
        <taxon>Dikarya</taxon>
        <taxon>Ascomycota</taxon>
        <taxon>Pezizomycotina</taxon>
        <taxon>Sordariomycetes</taxon>
        <taxon>Sordariomycetidae</taxon>
        <taxon>Sordariales</taxon>
        <taxon>Chaetomiaceae</taxon>
        <taxon>Dichotomopilus</taxon>
    </lineage>
</organism>
<dbReference type="SUPFAM" id="SSF54001">
    <property type="entry name" value="Cysteine proteinases"/>
    <property type="match status" value="1"/>
</dbReference>
<feature type="active site" description="Nucleophile" evidence="21">
    <location>
        <position position="172"/>
    </location>
</feature>
<evidence type="ECO:0000256" key="9">
    <source>
        <dbReference type="ARBA" id="ARBA00022679"/>
    </source>
</evidence>
<dbReference type="NCBIfam" id="TIGR00473">
    <property type="entry name" value="pssA"/>
    <property type="match status" value="1"/>
</dbReference>
<evidence type="ECO:0000256" key="21">
    <source>
        <dbReference type="PROSITE-ProRule" id="PRU01393"/>
    </source>
</evidence>
<evidence type="ECO:0000256" key="15">
    <source>
        <dbReference type="ARBA" id="ARBA00022989"/>
    </source>
</evidence>
<comment type="pathway">
    <text evidence="20">Phospholipid metabolism; phosphatidylethanolamine biosynthesis; phosphatidylethanolamine from CDP-diacylglycerol: step 1/2.</text>
</comment>
<dbReference type="InterPro" id="IPR043130">
    <property type="entry name" value="CDP-OH_PTrfase_TM_dom"/>
</dbReference>
<keyword evidence="16" id="KW-0443">Lipid metabolism</keyword>
<feature type="compositionally biased region" description="Basic residues" evidence="24">
    <location>
        <begin position="245"/>
        <end position="260"/>
    </location>
</feature>
<evidence type="ECO:0000256" key="3">
    <source>
        <dbReference type="ARBA" id="ARBA00004477"/>
    </source>
</evidence>
<proteinExistence type="inferred from homology"/>
<dbReference type="GO" id="GO:0016579">
    <property type="term" value="P:protein deubiquitination"/>
    <property type="evidence" value="ECO:0007669"/>
    <property type="project" value="TreeGrafter"/>
</dbReference>
<keyword evidence="7" id="KW-0444">Lipid biosynthesis</keyword>
<keyword evidence="18" id="KW-0594">Phospholipid biosynthesis</keyword>
<keyword evidence="9 22" id="KW-0808">Transferase</keyword>
<keyword evidence="10" id="KW-0812">Transmembrane</keyword>
<dbReference type="FunFam" id="1.20.120.1760:FF:000022">
    <property type="entry name" value="CDP-diacylglycerol--serine O-phosphatidyltransferase"/>
    <property type="match status" value="1"/>
</dbReference>
<dbReference type="GO" id="GO:0003882">
    <property type="term" value="F:CDP-diacylglycerol-serine O-phosphatidyltransferase activity"/>
    <property type="evidence" value="ECO:0007669"/>
    <property type="project" value="UniProtKB-EC"/>
</dbReference>
<dbReference type="GO" id="GO:0004843">
    <property type="term" value="F:cysteine-type deubiquitinase activity"/>
    <property type="evidence" value="ECO:0007669"/>
    <property type="project" value="UniProtKB-UniRule"/>
</dbReference>
<keyword evidence="12 21" id="KW-0378">Hydrolase</keyword>
<dbReference type="PROSITE" id="PS52048">
    <property type="entry name" value="UCH_DOMAIN"/>
    <property type="match status" value="1"/>
</dbReference>
<accession>A0AAN6ZQ05</accession>